<dbReference type="CDD" id="cd01683">
    <property type="entry name" value="EF2_IV_snRNP"/>
    <property type="match status" value="1"/>
</dbReference>
<evidence type="ECO:0000256" key="1">
    <source>
        <dbReference type="ARBA" id="ARBA00004123"/>
    </source>
</evidence>
<feature type="compositionally biased region" description="Acidic residues" evidence="8">
    <location>
        <begin position="16"/>
        <end position="29"/>
    </location>
</feature>
<dbReference type="FunFam" id="2.40.30.10:FF:000029">
    <property type="entry name" value="116 kDa U5 small nuclear ribonucleoprotein component"/>
    <property type="match status" value="1"/>
</dbReference>
<evidence type="ECO:0000313" key="10">
    <source>
        <dbReference type="EMBL" id="KAJ3251721.1"/>
    </source>
</evidence>
<keyword evidence="2" id="KW-0507">mRNA processing</keyword>
<dbReference type="CDD" id="cd04167">
    <property type="entry name" value="Snu114p"/>
    <property type="match status" value="1"/>
</dbReference>
<dbReference type="SUPFAM" id="SSF52540">
    <property type="entry name" value="P-loop containing nucleoside triphosphate hydrolases"/>
    <property type="match status" value="1"/>
</dbReference>
<dbReference type="GO" id="GO:0071007">
    <property type="term" value="C:U2-type catalytic step 2 spliceosome"/>
    <property type="evidence" value="ECO:0007669"/>
    <property type="project" value="TreeGrafter"/>
</dbReference>
<dbReference type="GO" id="GO:0000398">
    <property type="term" value="P:mRNA splicing, via spliceosome"/>
    <property type="evidence" value="ECO:0007669"/>
    <property type="project" value="TreeGrafter"/>
</dbReference>
<accession>A0AAD5Y2P2</accession>
<dbReference type="FunFam" id="3.30.70.870:FF:000002">
    <property type="entry name" value="Translation elongation factor 2"/>
    <property type="match status" value="1"/>
</dbReference>
<dbReference type="InterPro" id="IPR035647">
    <property type="entry name" value="EFG_III/V"/>
</dbReference>
<name>A0AAD5Y2P2_9FUNG</name>
<dbReference type="PANTHER" id="PTHR42908:SF6">
    <property type="entry name" value="116 KDA U5 SMALL NUCLEAR RIBONUCLEOPROTEIN COMPONENT"/>
    <property type="match status" value="1"/>
</dbReference>
<feature type="region of interest" description="Disordered" evidence="8">
    <location>
        <begin position="1"/>
        <end position="43"/>
    </location>
</feature>
<gene>
    <name evidence="10" type="ORF">HK103_002176</name>
</gene>
<keyword evidence="5" id="KW-0508">mRNA splicing</keyword>
<keyword evidence="3" id="KW-0547">Nucleotide-binding</keyword>
<evidence type="ECO:0000256" key="8">
    <source>
        <dbReference type="SAM" id="MobiDB-lite"/>
    </source>
</evidence>
<evidence type="ECO:0000256" key="5">
    <source>
        <dbReference type="ARBA" id="ARBA00023187"/>
    </source>
</evidence>
<dbReference type="Pfam" id="PF00009">
    <property type="entry name" value="GTP_EFTU"/>
    <property type="match status" value="1"/>
</dbReference>
<keyword evidence="6" id="KW-0539">Nucleus</keyword>
<dbReference type="SUPFAM" id="SSF54211">
    <property type="entry name" value="Ribosomal protein S5 domain 2-like"/>
    <property type="match status" value="1"/>
</dbReference>
<dbReference type="SUPFAM" id="SSF54980">
    <property type="entry name" value="EF-G C-terminal domain-like"/>
    <property type="match status" value="1"/>
</dbReference>
<dbReference type="Pfam" id="PF03764">
    <property type="entry name" value="EFG_IV"/>
    <property type="match status" value="1"/>
</dbReference>
<dbReference type="InterPro" id="IPR004161">
    <property type="entry name" value="EFTu-like_2"/>
</dbReference>
<dbReference type="Gene3D" id="3.30.70.870">
    <property type="entry name" value="Elongation Factor G (Translational Gtpase), domain 3"/>
    <property type="match status" value="1"/>
</dbReference>
<protein>
    <recommendedName>
        <fullName evidence="9">Tr-type G domain-containing protein</fullName>
    </recommendedName>
</protein>
<dbReference type="GO" id="GO:0030623">
    <property type="term" value="F:U5 snRNA binding"/>
    <property type="evidence" value="ECO:0007669"/>
    <property type="project" value="TreeGrafter"/>
</dbReference>
<dbReference type="GO" id="GO:0046540">
    <property type="term" value="C:U4/U6 x U5 tri-snRNP complex"/>
    <property type="evidence" value="ECO:0007669"/>
    <property type="project" value="TreeGrafter"/>
</dbReference>
<evidence type="ECO:0000256" key="3">
    <source>
        <dbReference type="ARBA" id="ARBA00022741"/>
    </source>
</evidence>
<evidence type="ECO:0000256" key="4">
    <source>
        <dbReference type="ARBA" id="ARBA00023134"/>
    </source>
</evidence>
<dbReference type="GO" id="GO:0005829">
    <property type="term" value="C:cytosol"/>
    <property type="evidence" value="ECO:0007669"/>
    <property type="project" value="TreeGrafter"/>
</dbReference>
<dbReference type="InterPro" id="IPR020568">
    <property type="entry name" value="Ribosomal_Su5_D2-typ_SF"/>
</dbReference>
<evidence type="ECO:0000259" key="9">
    <source>
        <dbReference type="PROSITE" id="PS51722"/>
    </source>
</evidence>
<feature type="domain" description="Tr-type G" evidence="9">
    <location>
        <begin position="127"/>
        <end position="331"/>
    </location>
</feature>
<evidence type="ECO:0000313" key="11">
    <source>
        <dbReference type="Proteomes" id="UP001210925"/>
    </source>
</evidence>
<dbReference type="Pfam" id="PF14492">
    <property type="entry name" value="EFG_III"/>
    <property type="match status" value="1"/>
</dbReference>
<dbReference type="PRINTS" id="PR00315">
    <property type="entry name" value="ELONGATNFCT"/>
</dbReference>
<dbReference type="InterPro" id="IPR027417">
    <property type="entry name" value="P-loop_NTPase"/>
</dbReference>
<dbReference type="Gene3D" id="3.90.1430.10">
    <property type="entry name" value="Yeast translation eEF2 (G' domain)"/>
    <property type="match status" value="1"/>
</dbReference>
<dbReference type="InterPro" id="IPR041095">
    <property type="entry name" value="EFG_II"/>
</dbReference>
<comment type="caution">
    <text evidence="10">The sequence shown here is derived from an EMBL/GenBank/DDBJ whole genome shotgun (WGS) entry which is preliminary data.</text>
</comment>
<organism evidence="10 11">
    <name type="scientific">Boothiomyces macroporosus</name>
    <dbReference type="NCBI Taxonomy" id="261099"/>
    <lineage>
        <taxon>Eukaryota</taxon>
        <taxon>Fungi</taxon>
        <taxon>Fungi incertae sedis</taxon>
        <taxon>Chytridiomycota</taxon>
        <taxon>Chytridiomycota incertae sedis</taxon>
        <taxon>Chytridiomycetes</taxon>
        <taxon>Rhizophydiales</taxon>
        <taxon>Terramycetaceae</taxon>
        <taxon>Boothiomyces</taxon>
    </lineage>
</organism>
<dbReference type="Proteomes" id="UP001210925">
    <property type="component" value="Unassembled WGS sequence"/>
</dbReference>
<keyword evidence="4" id="KW-0342">GTP-binding</keyword>
<dbReference type="PANTHER" id="PTHR42908">
    <property type="entry name" value="TRANSLATION ELONGATION FACTOR-RELATED"/>
    <property type="match status" value="1"/>
</dbReference>
<dbReference type="Gene3D" id="3.30.230.10">
    <property type="match status" value="1"/>
</dbReference>
<sequence>MDDDLYDEFGNYIGPDIEDEDSEVEEEPERQEPQVDYGDEPQEDEVVVHDENFANQIVLHEDKKYYPSALEIYGPGVETLVQEEDTQPLTQPIIAPIKTALSFVQEKGLPETAFKKEFLVDLMKYPDLIRNVALVGHLHHGKTSFMDMLVSHSHEIFMDAEKPLRYTDVHLLERDRGLSIKSMPMSFVMQNLKHKSHLLNFIDTPGHVNFTDEMTAALRIADGAILLVDAVEGVMANTENIIKQLVNENIPFFLMVNKVDRLILELKLPPEDAYFKLKHTIEEVNSILFKISDIRLSPEKGNVLFGSTEMGWCFSLKSFAAKYCENSEESFDVDAFARRLWGDIFFDSEKRSFRKAPREGEPRLRTFSHFILEPLYKLYGQVLGEDPKELRETLASLGIVLKNSAYKLNMKPLLRLVFDQFFGNLNGLTDMCVNLIPSPVESAKTKIERMYSGDLKGKYGTAMTECDPEGPLMIQIVKLYNADNVLSFDAFGRILSGTLNKGQSVRVLGEGYSPDDEEDMAVHAVSNIAVYQSRYKINVESASAGNWVLLSGVDSTIIKTATITDTNEDEDDPVYIFKPLRFNTIPVLKVAVEPVNPTELPKMLEGLRKVNKSYQILSTKVEESGEHILLGTGELYLDCVMHDLRKLYAEIDIKIADPVVRFCETVVEVSQIKCYAETPNKKNKITMICEPLERGIAEDIENYKVNINSPPKVLAEHFVSKYEWDILAARNIWAFGPDENGPNMLINDTLPAETNKKLLFSIKDSIKQGFQWATREGPLTDERNSALT</sequence>
<dbReference type="PROSITE" id="PS51722">
    <property type="entry name" value="G_TR_2"/>
    <property type="match status" value="1"/>
</dbReference>
<evidence type="ECO:0000256" key="6">
    <source>
        <dbReference type="ARBA" id="ARBA00023242"/>
    </source>
</evidence>
<dbReference type="InterPro" id="IPR005517">
    <property type="entry name" value="Transl_elong_EFG/EF2_IV"/>
</dbReference>
<dbReference type="GO" id="GO:0000974">
    <property type="term" value="C:Prp19 complex"/>
    <property type="evidence" value="ECO:0007669"/>
    <property type="project" value="UniProtKB-ARBA"/>
</dbReference>
<comment type="function">
    <text evidence="7">Component of the U5 snRNP complex required for pre-mRNA splicing. Binds GTP.</text>
</comment>
<dbReference type="GO" id="GO:0005525">
    <property type="term" value="F:GTP binding"/>
    <property type="evidence" value="ECO:0007669"/>
    <property type="project" value="UniProtKB-KW"/>
</dbReference>
<dbReference type="EMBL" id="JADGKB010000170">
    <property type="protein sequence ID" value="KAJ3251721.1"/>
    <property type="molecule type" value="Genomic_DNA"/>
</dbReference>
<dbReference type="CDD" id="cd04090">
    <property type="entry name" value="EF2_II_snRNP"/>
    <property type="match status" value="1"/>
</dbReference>
<dbReference type="FunFam" id="3.40.50.300:FF:000646">
    <property type="entry name" value="U5 small nuclear ribonucleoprotein component"/>
    <property type="match status" value="1"/>
</dbReference>
<dbReference type="InterPro" id="IPR009000">
    <property type="entry name" value="Transl_B-barrel_sf"/>
</dbReference>
<dbReference type="InterPro" id="IPR014721">
    <property type="entry name" value="Ribsml_uS5_D2-typ_fold_subgr"/>
</dbReference>
<dbReference type="InterPro" id="IPR031950">
    <property type="entry name" value="EFTUD2_N"/>
</dbReference>
<evidence type="ECO:0000256" key="7">
    <source>
        <dbReference type="ARBA" id="ARBA00055641"/>
    </source>
</evidence>
<dbReference type="InterPro" id="IPR044121">
    <property type="entry name" value="Snu114_GTP-bd"/>
</dbReference>
<dbReference type="AlphaFoldDB" id="A0AAD5Y2P2"/>
<dbReference type="NCBIfam" id="TIGR00231">
    <property type="entry name" value="small_GTP"/>
    <property type="match status" value="1"/>
</dbReference>
<dbReference type="InterPro" id="IPR005225">
    <property type="entry name" value="Small_GTP-bd"/>
</dbReference>
<keyword evidence="11" id="KW-1185">Reference proteome</keyword>
<proteinExistence type="predicted"/>
<dbReference type="GO" id="GO:0003924">
    <property type="term" value="F:GTPase activity"/>
    <property type="evidence" value="ECO:0007669"/>
    <property type="project" value="InterPro"/>
</dbReference>
<dbReference type="Gene3D" id="2.40.30.10">
    <property type="entry name" value="Translation factors"/>
    <property type="match status" value="1"/>
</dbReference>
<dbReference type="Pfam" id="PF16004">
    <property type="entry name" value="EFTUD2"/>
    <property type="match status" value="1"/>
</dbReference>
<reference evidence="10" key="1">
    <citation type="submission" date="2020-05" db="EMBL/GenBank/DDBJ databases">
        <title>Phylogenomic resolution of chytrid fungi.</title>
        <authorList>
            <person name="Stajich J.E."/>
            <person name="Amses K."/>
            <person name="Simmons R."/>
            <person name="Seto K."/>
            <person name="Myers J."/>
            <person name="Bonds A."/>
            <person name="Quandt C.A."/>
            <person name="Barry K."/>
            <person name="Liu P."/>
            <person name="Grigoriev I."/>
            <person name="Longcore J.E."/>
            <person name="James T.Y."/>
        </authorList>
    </citation>
    <scope>NUCLEOTIDE SEQUENCE</scope>
    <source>
        <strain evidence="10">PLAUS21</strain>
    </source>
</reference>
<dbReference type="Gene3D" id="3.40.50.300">
    <property type="entry name" value="P-loop containing nucleotide triphosphate hydrolases"/>
    <property type="match status" value="1"/>
</dbReference>
<dbReference type="Pfam" id="PF03144">
    <property type="entry name" value="GTP_EFTU_D2"/>
    <property type="match status" value="1"/>
</dbReference>
<comment type="subcellular location">
    <subcellularLocation>
        <location evidence="1">Nucleus</location>
    </subcellularLocation>
</comment>
<dbReference type="InterPro" id="IPR000795">
    <property type="entry name" value="T_Tr_GTP-bd_dom"/>
</dbReference>
<evidence type="ECO:0000256" key="2">
    <source>
        <dbReference type="ARBA" id="ARBA00022664"/>
    </source>
</evidence>
<dbReference type="SUPFAM" id="SSF50447">
    <property type="entry name" value="Translation proteins"/>
    <property type="match status" value="1"/>
</dbReference>
<dbReference type="FunFam" id="3.30.230.10:FF:000009">
    <property type="entry name" value="116 kDa U5 small nuclear ribonucleoprotein component"/>
    <property type="match status" value="1"/>
</dbReference>